<evidence type="ECO:0000259" key="1">
    <source>
        <dbReference type="SMART" id="SM00849"/>
    </source>
</evidence>
<dbReference type="SUPFAM" id="SSF56281">
    <property type="entry name" value="Metallo-hydrolase/oxidoreductase"/>
    <property type="match status" value="1"/>
</dbReference>
<reference evidence="3" key="1">
    <citation type="submission" date="2021-11" db="EMBL/GenBank/DDBJ databases">
        <title>Cultivation dependent microbiological survey of springs from the worlds oldest radium mine currently devoted to the extraction of radon-saturated water.</title>
        <authorList>
            <person name="Kapinusova G."/>
            <person name="Smrhova T."/>
            <person name="Strejcek M."/>
            <person name="Suman J."/>
            <person name="Jani K."/>
            <person name="Pajer P."/>
            <person name="Uhlik O."/>
        </authorList>
    </citation>
    <scope>NUCLEOTIDE SEQUENCE [LARGE SCALE GENOMIC DNA]</scope>
    <source>
        <strain evidence="3">J379</strain>
    </source>
</reference>
<proteinExistence type="predicted"/>
<feature type="domain" description="Metallo-beta-lactamase" evidence="1">
    <location>
        <begin position="35"/>
        <end position="242"/>
    </location>
</feature>
<organism evidence="2 3">
    <name type="scientific">Svornostia abyssi</name>
    <dbReference type="NCBI Taxonomy" id="2898438"/>
    <lineage>
        <taxon>Bacteria</taxon>
        <taxon>Bacillati</taxon>
        <taxon>Actinomycetota</taxon>
        <taxon>Thermoleophilia</taxon>
        <taxon>Solirubrobacterales</taxon>
        <taxon>Baekduiaceae</taxon>
        <taxon>Svornostia</taxon>
    </lineage>
</organism>
<accession>A0ABY5PEW1</accession>
<dbReference type="InterPro" id="IPR036866">
    <property type="entry name" value="RibonucZ/Hydroxyglut_hydro"/>
</dbReference>
<dbReference type="Proteomes" id="UP001058860">
    <property type="component" value="Chromosome"/>
</dbReference>
<keyword evidence="3" id="KW-1185">Reference proteome</keyword>
<evidence type="ECO:0000313" key="3">
    <source>
        <dbReference type="Proteomes" id="UP001058860"/>
    </source>
</evidence>
<dbReference type="Pfam" id="PF00753">
    <property type="entry name" value="Lactamase_B"/>
    <property type="match status" value="1"/>
</dbReference>
<dbReference type="EMBL" id="CP088295">
    <property type="protein sequence ID" value="UUY03226.1"/>
    <property type="molecule type" value="Genomic_DNA"/>
</dbReference>
<dbReference type="InterPro" id="IPR050855">
    <property type="entry name" value="NDM-1-like"/>
</dbReference>
<sequence length="342" mass="36776">MTLTLHGAEPRYAAGLQQVGDGVWAWLQPNGDWGEANAGVIRGSGASAVVDTLWDRRLAREMLTAAAPHLEGAPIKLAINTHSDGDHFWGNAELPDGIEIVTSDASLRAMQAEAGPVELGRMGGMSRRVSALPGPLRGMTSYVGAMLAPFDFSDVILRFPTRTFSGTREEEIGGRALRLIEVGPAHTPGDLVVHVPDAGVVFAADVLFVDSTPVIWAGPVENWIAALDTLLGLGADTFVGGHGPVTDHAGVQALRDYWTWLRDIVAREHAVGRSPMDAARIATRDAEFARYRNWVRPERMLISITTIHRALSGKGPIGHSPVVRGRLFADVAQLGRELDAER</sequence>
<evidence type="ECO:0000313" key="2">
    <source>
        <dbReference type="EMBL" id="UUY03226.1"/>
    </source>
</evidence>
<dbReference type="Gene3D" id="3.60.15.10">
    <property type="entry name" value="Ribonuclease Z/Hydroxyacylglutathione hydrolase-like"/>
    <property type="match status" value="1"/>
</dbReference>
<dbReference type="SMART" id="SM00849">
    <property type="entry name" value="Lactamase_B"/>
    <property type="match status" value="1"/>
</dbReference>
<dbReference type="PANTHER" id="PTHR42951:SF4">
    <property type="entry name" value="ACYL-COENZYME A THIOESTERASE MBLAC2"/>
    <property type="match status" value="1"/>
</dbReference>
<dbReference type="RefSeq" id="WP_353863738.1">
    <property type="nucleotide sequence ID" value="NZ_CP088295.1"/>
</dbReference>
<gene>
    <name evidence="2" type="ORF">LRS13_21535</name>
</gene>
<dbReference type="CDD" id="cd16282">
    <property type="entry name" value="metallo-hydrolase-like_MBL-fold"/>
    <property type="match status" value="1"/>
</dbReference>
<protein>
    <submittedName>
        <fullName evidence="2">MBL fold metallo-hydrolase</fullName>
    </submittedName>
</protein>
<name>A0ABY5PEW1_9ACTN</name>
<dbReference type="PANTHER" id="PTHR42951">
    <property type="entry name" value="METALLO-BETA-LACTAMASE DOMAIN-CONTAINING"/>
    <property type="match status" value="1"/>
</dbReference>
<dbReference type="InterPro" id="IPR001279">
    <property type="entry name" value="Metallo-B-lactamas"/>
</dbReference>